<accession>A0ACC1YX05</accession>
<reference evidence="1 2" key="1">
    <citation type="journal article" date="2023" name="Science">
        <title>Complex scaffold remodeling in plant triterpene biosynthesis.</title>
        <authorList>
            <person name="De La Pena R."/>
            <person name="Hodgson H."/>
            <person name="Liu J.C."/>
            <person name="Stephenson M.J."/>
            <person name="Martin A.C."/>
            <person name="Owen C."/>
            <person name="Harkess A."/>
            <person name="Leebens-Mack J."/>
            <person name="Jimenez L.E."/>
            <person name="Osbourn A."/>
            <person name="Sattely E.S."/>
        </authorList>
    </citation>
    <scope>NUCLEOTIDE SEQUENCE [LARGE SCALE GENOMIC DNA]</scope>
    <source>
        <strain evidence="2">cv. JPN11</strain>
        <tissue evidence="1">Leaf</tissue>
    </source>
</reference>
<dbReference type="EMBL" id="CM051394">
    <property type="protein sequence ID" value="KAJ4728036.1"/>
    <property type="molecule type" value="Genomic_DNA"/>
</dbReference>
<evidence type="ECO:0000313" key="1">
    <source>
        <dbReference type="EMBL" id="KAJ4728036.1"/>
    </source>
</evidence>
<gene>
    <name evidence="1" type="ORF">OWV82_001039</name>
</gene>
<protein>
    <submittedName>
        <fullName evidence="1">Heterogeneous nuclear ribonucleoprotein like</fullName>
    </submittedName>
</protein>
<keyword evidence="1" id="KW-0687">Ribonucleoprotein</keyword>
<sequence length="270" mass="30722">MAESTEVEERVDFDEDNYMEEMDDDVEEQLDDNREEEGGYRNVKENDEEEEYDDLKNAAAKKDQSAGANKSDIDTDHMEDEEKHIASISEHEKEKHAQLLTLPLDGSEVCISGLPKDATEEDLRDLCEAIGKIFEVRLMKDEDSGESMGFTFVTFKSKEVVKKAIDELHILNVPKSWFEDEFRKVIEDVVGPGVETIELIKDPQNPSRNRGFAFVLYYNNASADYSRQKMTSADFNLEGNTPTVSWADPKSTLDHSAAASQLKYEEIRIS</sequence>
<keyword evidence="2" id="KW-1185">Reference proteome</keyword>
<organism evidence="1 2">
    <name type="scientific">Melia azedarach</name>
    <name type="common">Chinaberry tree</name>
    <dbReference type="NCBI Taxonomy" id="155640"/>
    <lineage>
        <taxon>Eukaryota</taxon>
        <taxon>Viridiplantae</taxon>
        <taxon>Streptophyta</taxon>
        <taxon>Embryophyta</taxon>
        <taxon>Tracheophyta</taxon>
        <taxon>Spermatophyta</taxon>
        <taxon>Magnoliopsida</taxon>
        <taxon>eudicotyledons</taxon>
        <taxon>Gunneridae</taxon>
        <taxon>Pentapetalae</taxon>
        <taxon>rosids</taxon>
        <taxon>malvids</taxon>
        <taxon>Sapindales</taxon>
        <taxon>Meliaceae</taxon>
        <taxon>Melia</taxon>
    </lineage>
</organism>
<name>A0ACC1YX05_MELAZ</name>
<dbReference type="Proteomes" id="UP001164539">
    <property type="component" value="Chromosome 1"/>
</dbReference>
<evidence type="ECO:0000313" key="2">
    <source>
        <dbReference type="Proteomes" id="UP001164539"/>
    </source>
</evidence>
<proteinExistence type="predicted"/>
<comment type="caution">
    <text evidence="1">The sequence shown here is derived from an EMBL/GenBank/DDBJ whole genome shotgun (WGS) entry which is preliminary data.</text>
</comment>